<sequence>MSAGSKPPRVRLAPVDAKVVESSDEVNAEISDDEEEGSFIDDRVHEDGVVSSDPTQLENALASNESAKNGPSVSRLDTANHSHSRSSKARGLASGSLERPTGKSLEQTTLAVKTSPVSSVNNLTPEEYQMLLAYRESVMPTDQNGPPANLPSDEPTGSPPPRKIIDRSWNAPANSSNSRGVKRPHGHSDDDSTIVPANIEAAFNASVHASPSAKKKKPTTPAVDVSTRVLHTENIKTITNLPSRCGVTDPSIQDPLLKNMYRTLPNISSLWSTINFVQKGQYINLSRVNPVGLQAISQEYGDRKRWTLSINGKTAICISVMMAVKSALQSPSTVVAPSQKSRWSKFITAIPHAQEFERLVGVVCMAFHHKSLHAQIHCDAIAFSTKTFAKDQGSAVRAQFSRGVPSSSTTSARPNTQSTDDALHWDDDIPVYDGRKSVLNFTRSIDDLERVLPRFEDNGSEVPNGSCIAVAYTVTQYEVGAKESVSFNIRFVVVIATPDDEGTVEDNADLQADDNSDIE</sequence>
<feature type="region of interest" description="Disordered" evidence="1">
    <location>
        <begin position="139"/>
        <end position="191"/>
    </location>
</feature>
<feature type="compositionally biased region" description="Polar residues" evidence="1">
    <location>
        <begin position="104"/>
        <end position="123"/>
    </location>
</feature>
<proteinExistence type="predicted"/>
<gene>
    <name evidence="2" type="ORF">GGX14DRAFT_397841</name>
</gene>
<feature type="compositionally biased region" description="Polar residues" evidence="1">
    <location>
        <begin position="404"/>
        <end position="420"/>
    </location>
</feature>
<dbReference type="Proteomes" id="UP001219525">
    <property type="component" value="Unassembled WGS sequence"/>
</dbReference>
<dbReference type="EMBL" id="JARJCW010000044">
    <property type="protein sequence ID" value="KAJ7205299.1"/>
    <property type="molecule type" value="Genomic_DNA"/>
</dbReference>
<keyword evidence="3" id="KW-1185">Reference proteome</keyword>
<dbReference type="AlphaFoldDB" id="A0AAD6VC01"/>
<evidence type="ECO:0000256" key="1">
    <source>
        <dbReference type="SAM" id="MobiDB-lite"/>
    </source>
</evidence>
<evidence type="ECO:0000313" key="2">
    <source>
        <dbReference type="EMBL" id="KAJ7205299.1"/>
    </source>
</evidence>
<feature type="region of interest" description="Disordered" evidence="1">
    <location>
        <begin position="399"/>
        <end position="422"/>
    </location>
</feature>
<organism evidence="2 3">
    <name type="scientific">Mycena pura</name>
    <dbReference type="NCBI Taxonomy" id="153505"/>
    <lineage>
        <taxon>Eukaryota</taxon>
        <taxon>Fungi</taxon>
        <taxon>Dikarya</taxon>
        <taxon>Basidiomycota</taxon>
        <taxon>Agaricomycotina</taxon>
        <taxon>Agaricomycetes</taxon>
        <taxon>Agaricomycetidae</taxon>
        <taxon>Agaricales</taxon>
        <taxon>Marasmiineae</taxon>
        <taxon>Mycenaceae</taxon>
        <taxon>Mycena</taxon>
    </lineage>
</organism>
<protein>
    <submittedName>
        <fullName evidence="2">Uncharacterized protein</fullName>
    </submittedName>
</protein>
<reference evidence="2" key="1">
    <citation type="submission" date="2023-03" db="EMBL/GenBank/DDBJ databases">
        <title>Massive genome expansion in bonnet fungi (Mycena s.s.) driven by repeated elements and novel gene families across ecological guilds.</title>
        <authorList>
            <consortium name="Lawrence Berkeley National Laboratory"/>
            <person name="Harder C.B."/>
            <person name="Miyauchi S."/>
            <person name="Viragh M."/>
            <person name="Kuo A."/>
            <person name="Thoen E."/>
            <person name="Andreopoulos B."/>
            <person name="Lu D."/>
            <person name="Skrede I."/>
            <person name="Drula E."/>
            <person name="Henrissat B."/>
            <person name="Morin E."/>
            <person name="Kohler A."/>
            <person name="Barry K."/>
            <person name="LaButti K."/>
            <person name="Morin E."/>
            <person name="Salamov A."/>
            <person name="Lipzen A."/>
            <person name="Mereny Z."/>
            <person name="Hegedus B."/>
            <person name="Baldrian P."/>
            <person name="Stursova M."/>
            <person name="Weitz H."/>
            <person name="Taylor A."/>
            <person name="Grigoriev I.V."/>
            <person name="Nagy L.G."/>
            <person name="Martin F."/>
            <person name="Kauserud H."/>
        </authorList>
    </citation>
    <scope>NUCLEOTIDE SEQUENCE</scope>
    <source>
        <strain evidence="2">9144</strain>
    </source>
</reference>
<feature type="region of interest" description="Disordered" evidence="1">
    <location>
        <begin position="1"/>
        <end position="123"/>
    </location>
</feature>
<feature type="compositionally biased region" description="Acidic residues" evidence="1">
    <location>
        <begin position="22"/>
        <end position="39"/>
    </location>
</feature>
<name>A0AAD6VC01_9AGAR</name>
<feature type="compositionally biased region" description="Polar residues" evidence="1">
    <location>
        <begin position="52"/>
        <end position="81"/>
    </location>
</feature>
<accession>A0AAD6VC01</accession>
<evidence type="ECO:0000313" key="3">
    <source>
        <dbReference type="Proteomes" id="UP001219525"/>
    </source>
</evidence>
<comment type="caution">
    <text evidence="2">The sequence shown here is derived from an EMBL/GenBank/DDBJ whole genome shotgun (WGS) entry which is preliminary data.</text>
</comment>